<gene>
    <name evidence="1" type="ORF">pM830MA_0081</name>
</gene>
<name>A0A5C0E3B7_9BACT</name>
<reference evidence="1" key="1">
    <citation type="journal article" date="2019" name="Front. Microbiol.">
        <title>Arcobacter cryaerophilus Isolated From New Zealand Mussels Harbor a Putative Virulence Plasmid.</title>
        <authorList>
            <person name="On S.L.W."/>
            <person name="Althaus D."/>
            <person name="Miller W.G."/>
            <person name="Lizamore D."/>
            <person name="Wong S.G.L."/>
            <person name="Mathai A.J."/>
            <person name="Chelikani V."/>
            <person name="Carter G.P."/>
        </authorList>
    </citation>
    <scope>NUCLEOTIDE SEQUENCE</scope>
    <source>
        <strain evidence="1">M830MA</strain>
        <plasmid evidence="1">pM830MA</plasmid>
    </source>
</reference>
<dbReference type="AlphaFoldDB" id="A0A5C0E3B7"/>
<sequence length="340" mass="40023">MKKDNLINLVRKAFFIDTAIITKTDSWFLLQNSINHILNWQTFSNKSREVLSELYGNQSEIIEHVLKCGDKIDKDTNYENQYIRNWIYSNKEDKLLFICEIVTKLATERNAITIKIESDVWDEPLSGDTIKKLLPSTVKMPYNAFILDVTNYNWTYNNEKVKTIHFSKFGENEKYINEKNIHGMFVLVIYTDDPAANVIYLDPNKSLEEHIKMGYDLKGTDDIEYLLSRLFSIAMYLENFKLDKSRVVIGKQIVKKNKKKHILSDKQITVIRLKQPKAEAIIEREGIEKGKINVSFLVKGHWRNQSYINSESKERYNKLKWIDSYFKGKDKDKLQKIIEI</sequence>
<dbReference type="RefSeq" id="WP_148572035.1">
    <property type="nucleotide sequence ID" value="NZ_MK715471.1"/>
</dbReference>
<geneLocation type="plasmid" evidence="1">
    <name>pM830MA</name>
</geneLocation>
<evidence type="ECO:0000313" key="1">
    <source>
        <dbReference type="EMBL" id="QEI46266.1"/>
    </source>
</evidence>
<protein>
    <submittedName>
        <fullName evidence="1">Uncharacterized protein</fullName>
    </submittedName>
</protein>
<dbReference type="EMBL" id="MK715471">
    <property type="protein sequence ID" value="QEI46266.1"/>
    <property type="molecule type" value="Genomic_DNA"/>
</dbReference>
<proteinExistence type="predicted"/>
<organism evidence="1">
    <name type="scientific">Aliarcobacter cryaerophilus</name>
    <dbReference type="NCBI Taxonomy" id="28198"/>
    <lineage>
        <taxon>Bacteria</taxon>
        <taxon>Pseudomonadati</taxon>
        <taxon>Campylobacterota</taxon>
        <taxon>Epsilonproteobacteria</taxon>
        <taxon>Campylobacterales</taxon>
        <taxon>Arcobacteraceae</taxon>
        <taxon>Aliarcobacter</taxon>
    </lineage>
</organism>
<keyword evidence="1" id="KW-0614">Plasmid</keyword>
<accession>A0A5C0E3B7</accession>